<dbReference type="AlphaFoldDB" id="A0ABD4TKI3"/>
<dbReference type="PANTHER" id="PTHR43278:SF2">
    <property type="entry name" value="IRON-SULFUR FLAVOPROTEIN"/>
    <property type="match status" value="1"/>
</dbReference>
<comment type="similarity">
    <text evidence="5">Belongs to the SsuE family. Isf subfamily.</text>
</comment>
<keyword evidence="9" id="KW-1185">Reference proteome</keyword>
<organism evidence="8 9">
    <name type="scientific">Methanocalculus taiwanensis</name>
    <dbReference type="NCBI Taxonomy" id="106207"/>
    <lineage>
        <taxon>Archaea</taxon>
        <taxon>Methanobacteriati</taxon>
        <taxon>Methanobacteriota</taxon>
        <taxon>Stenosarchaea group</taxon>
        <taxon>Methanomicrobia</taxon>
        <taxon>Methanomicrobiales</taxon>
        <taxon>Methanocalculaceae</taxon>
        <taxon>Methanocalculus</taxon>
    </lineage>
</organism>
<comment type="cofactor">
    <cofactor evidence="1">
        <name>FMN</name>
        <dbReference type="ChEBI" id="CHEBI:58210"/>
    </cofactor>
</comment>
<evidence type="ECO:0000256" key="1">
    <source>
        <dbReference type="ARBA" id="ARBA00001917"/>
    </source>
</evidence>
<feature type="region of interest" description="Disordered" evidence="6">
    <location>
        <begin position="182"/>
        <end position="203"/>
    </location>
</feature>
<keyword evidence="3" id="KW-0285">Flavoprotein</keyword>
<evidence type="ECO:0000256" key="3">
    <source>
        <dbReference type="ARBA" id="ARBA00022630"/>
    </source>
</evidence>
<comment type="cofactor">
    <cofactor evidence="2">
        <name>[4Fe-4S] cluster</name>
        <dbReference type="ChEBI" id="CHEBI:49883"/>
    </cofactor>
</comment>
<protein>
    <submittedName>
        <fullName evidence="8">Flavodoxin family protein</fullName>
    </submittedName>
</protein>
<evidence type="ECO:0000256" key="5">
    <source>
        <dbReference type="ARBA" id="ARBA00038292"/>
    </source>
</evidence>
<dbReference type="PANTHER" id="PTHR43278">
    <property type="entry name" value="NAD(P)H-DEPENDENT FMN-CONTAINING OXIDOREDUCTASE YWQN-RELATED"/>
    <property type="match status" value="1"/>
</dbReference>
<dbReference type="EMBL" id="VOTZ01000029">
    <property type="protein sequence ID" value="MCQ1539419.1"/>
    <property type="molecule type" value="Genomic_DNA"/>
</dbReference>
<proteinExistence type="inferred from homology"/>
<gene>
    <name evidence="8" type="ORF">FTO68_10555</name>
</gene>
<evidence type="ECO:0000259" key="7">
    <source>
        <dbReference type="Pfam" id="PF03358"/>
    </source>
</evidence>
<dbReference type="InterPro" id="IPR029039">
    <property type="entry name" value="Flavoprotein-like_sf"/>
</dbReference>
<comment type="caution">
    <text evidence="8">The sequence shown here is derived from an EMBL/GenBank/DDBJ whole genome shotgun (WGS) entry which is preliminary data.</text>
</comment>
<evidence type="ECO:0000256" key="6">
    <source>
        <dbReference type="SAM" id="MobiDB-lite"/>
    </source>
</evidence>
<reference evidence="8 9" key="1">
    <citation type="submission" date="2019-08" db="EMBL/GenBank/DDBJ databases">
        <authorList>
            <person name="Chen S.-C."/>
            <person name="Lai M.-C."/>
            <person name="You Y.-T."/>
        </authorList>
    </citation>
    <scope>NUCLEOTIDE SEQUENCE [LARGE SCALE GENOMIC DNA]</scope>
    <source>
        <strain evidence="8 9">P2F9704a</strain>
    </source>
</reference>
<keyword evidence="4" id="KW-0288">FMN</keyword>
<dbReference type="Pfam" id="PF03358">
    <property type="entry name" value="FMN_red"/>
    <property type="match status" value="1"/>
</dbReference>
<evidence type="ECO:0000256" key="4">
    <source>
        <dbReference type="ARBA" id="ARBA00022643"/>
    </source>
</evidence>
<name>A0ABD4TKI3_9EURY</name>
<accession>A0ABD4TKI3</accession>
<evidence type="ECO:0000256" key="2">
    <source>
        <dbReference type="ARBA" id="ARBA00001966"/>
    </source>
</evidence>
<dbReference type="InterPro" id="IPR005025">
    <property type="entry name" value="FMN_Rdtase-like_dom"/>
</dbReference>
<evidence type="ECO:0000313" key="9">
    <source>
        <dbReference type="Proteomes" id="UP001524383"/>
    </source>
</evidence>
<dbReference type="RefSeq" id="WP_255333389.1">
    <property type="nucleotide sequence ID" value="NZ_VOTZ01000029.1"/>
</dbReference>
<feature type="domain" description="NADPH-dependent FMN reductase-like" evidence="7">
    <location>
        <begin position="1"/>
        <end position="106"/>
    </location>
</feature>
<evidence type="ECO:0000313" key="8">
    <source>
        <dbReference type="EMBL" id="MCQ1539419.1"/>
    </source>
</evidence>
<dbReference type="Gene3D" id="3.40.50.360">
    <property type="match status" value="1"/>
</dbReference>
<dbReference type="SUPFAM" id="SSF52218">
    <property type="entry name" value="Flavoproteins"/>
    <property type="match status" value="1"/>
</dbReference>
<sequence length="203" mass="22489">MNVLGISGSPRKGGNTETLLDAFLAGAEEAGAEKRKVILRDLEFTSCKGCNACHKTGECVLKDDLTPLFDEIIAADILALASPIYSMGITAELKAFIDRGQVYWARKFILKNLYFDYQHIQRHKGFFISTAGQNWDHVFDGAYPVITAFFNDIGFEYTDNIIANNMDEYKGIKGHPTALEEAKRRGRKAVGELQSIGAKTEGE</sequence>
<dbReference type="Proteomes" id="UP001524383">
    <property type="component" value="Unassembled WGS sequence"/>
</dbReference>
<dbReference type="InterPro" id="IPR051796">
    <property type="entry name" value="ISF_SsuE-like"/>
</dbReference>